<sequence>MTPPAIATLAATTVLPEYIATLPCEPASARRARKLIAMALSAWQLDALLESNCQFLWIDAAAWLCAEVFVEHLPGSGVVDEHVGAAAVS</sequence>
<reference evidence="1 2" key="1">
    <citation type="submission" date="2019-10" db="EMBL/GenBank/DDBJ databases">
        <title>Streptomyces smaragdinus sp. nov. and Streptomyces fabii sp. nov., isolated from the gut of fungus growing-termite Macrotermes natalensis.</title>
        <authorList>
            <person name="Schwitalla J."/>
            <person name="Benndorf R."/>
            <person name="Martin K."/>
            <person name="De Beer W."/>
            <person name="Kaster A.-K."/>
            <person name="Vollmers J."/>
            <person name="Poulsen M."/>
            <person name="Beemelmanns C."/>
        </authorList>
    </citation>
    <scope>NUCLEOTIDE SEQUENCE [LARGE SCALE GENOMIC DNA]</scope>
    <source>
        <strain evidence="1 2">RB5</strain>
    </source>
</reference>
<dbReference type="EMBL" id="WEGJ01000024">
    <property type="protein sequence ID" value="MQY14793.1"/>
    <property type="molecule type" value="Genomic_DNA"/>
</dbReference>
<name>A0A7K0CNE4_9ACTN</name>
<evidence type="ECO:0000313" key="1">
    <source>
        <dbReference type="EMBL" id="MQY14793.1"/>
    </source>
</evidence>
<proteinExistence type="predicted"/>
<evidence type="ECO:0000313" key="2">
    <source>
        <dbReference type="Proteomes" id="UP000466345"/>
    </source>
</evidence>
<keyword evidence="2" id="KW-1185">Reference proteome</keyword>
<dbReference type="AlphaFoldDB" id="A0A7K0CNE4"/>
<accession>A0A7K0CNE4</accession>
<protein>
    <submittedName>
        <fullName evidence="1">Uncharacterized protein</fullName>
    </submittedName>
</protein>
<organism evidence="1 2">
    <name type="scientific">Streptomyces smaragdinus</name>
    <dbReference type="NCBI Taxonomy" id="2585196"/>
    <lineage>
        <taxon>Bacteria</taxon>
        <taxon>Bacillati</taxon>
        <taxon>Actinomycetota</taxon>
        <taxon>Actinomycetes</taxon>
        <taxon>Kitasatosporales</taxon>
        <taxon>Streptomycetaceae</taxon>
        <taxon>Streptomyces</taxon>
    </lineage>
</organism>
<gene>
    <name evidence="1" type="ORF">SRB5_49690</name>
</gene>
<comment type="caution">
    <text evidence="1">The sequence shown here is derived from an EMBL/GenBank/DDBJ whole genome shotgun (WGS) entry which is preliminary data.</text>
</comment>
<dbReference type="Proteomes" id="UP000466345">
    <property type="component" value="Unassembled WGS sequence"/>
</dbReference>